<reference evidence="4" key="2">
    <citation type="submission" date="2023-06" db="EMBL/GenBank/DDBJ databases">
        <authorList>
            <consortium name="Lawrence Berkeley National Laboratory"/>
            <person name="Haridas S."/>
            <person name="Hensen N."/>
            <person name="Bonometti L."/>
            <person name="Westerberg I."/>
            <person name="Brannstrom I.O."/>
            <person name="Guillou S."/>
            <person name="Cros-Aarteil S."/>
            <person name="Calhoun S."/>
            <person name="Kuo A."/>
            <person name="Mondo S."/>
            <person name="Pangilinan J."/>
            <person name="Riley R."/>
            <person name="LaButti K."/>
            <person name="Andreopoulos B."/>
            <person name="Lipzen A."/>
            <person name="Chen C."/>
            <person name="Yanf M."/>
            <person name="Daum C."/>
            <person name="Ng V."/>
            <person name="Clum A."/>
            <person name="Steindorff A."/>
            <person name="Ohm R."/>
            <person name="Martin F."/>
            <person name="Silar P."/>
            <person name="Natvig D."/>
            <person name="Lalanne C."/>
            <person name="Gautier V."/>
            <person name="Ament-velasquez S.L."/>
            <person name="Kruys A."/>
            <person name="Hutchinson M.I."/>
            <person name="Powell A.J."/>
            <person name="Barry K."/>
            <person name="Miller A.N."/>
            <person name="Grigoriev I.V."/>
            <person name="Debuchy R."/>
            <person name="Gladieux P."/>
            <person name="Thoren M.H."/>
            <person name="Johannesson H."/>
        </authorList>
    </citation>
    <scope>NUCLEOTIDE SEQUENCE</scope>
    <source>
        <strain evidence="4">CBS 232.78</strain>
    </source>
</reference>
<accession>A0AAE0K1H6</accession>
<keyword evidence="2" id="KW-1133">Transmembrane helix</keyword>
<name>A0AAE0K1H6_9PEZI</name>
<protein>
    <recommendedName>
        <fullName evidence="6">Mid2 domain-containing protein</fullName>
    </recommendedName>
</protein>
<gene>
    <name evidence="4" type="ORF">B0H63DRAFT_565046</name>
</gene>
<evidence type="ECO:0008006" key="6">
    <source>
        <dbReference type="Google" id="ProtNLM"/>
    </source>
</evidence>
<feature type="transmembrane region" description="Helical" evidence="2">
    <location>
        <begin position="244"/>
        <end position="265"/>
    </location>
</feature>
<evidence type="ECO:0000313" key="4">
    <source>
        <dbReference type="EMBL" id="KAK3368333.1"/>
    </source>
</evidence>
<sequence>MSGSSLAHYAWWLLPSLVVLPVSVAQTEQITCYGLNGDPYYNNTQCPGSKSCCGHKATCLSNRLCHNPGDPPNLWVRGPCMLDGWDSMCGQICLYDETKQGGGRFPRVTQCNDGTLCCNNDPDCCANGRGVYLDATGSVALTRGTAATTSYPPVSGTGPARFTATLNILAVSSTTRQASTFSSTRTSTASSRSTSATSSTSTSTPTSLITSSTSSTSSSIPIPANEEQGLSSDSGPDPNIGTKVGLGLGIPLVAIMVGLLVYLYLRQRRKVLGQGSSRSQNGQAFPSGGMMASWAGSPNSRVPGYYAASSSDAAGGNGFPSKFVYGSPPAVAEVGDFRPVELDTTHRLRHELG</sequence>
<keyword evidence="5" id="KW-1185">Reference proteome</keyword>
<evidence type="ECO:0000256" key="2">
    <source>
        <dbReference type="SAM" id="Phobius"/>
    </source>
</evidence>
<keyword evidence="2" id="KW-0812">Transmembrane</keyword>
<feature type="region of interest" description="Disordered" evidence="1">
    <location>
        <begin position="179"/>
        <end position="238"/>
    </location>
</feature>
<evidence type="ECO:0000313" key="5">
    <source>
        <dbReference type="Proteomes" id="UP001285441"/>
    </source>
</evidence>
<dbReference type="Proteomes" id="UP001285441">
    <property type="component" value="Unassembled WGS sequence"/>
</dbReference>
<reference evidence="4" key="1">
    <citation type="journal article" date="2023" name="Mol. Phylogenet. Evol.">
        <title>Genome-scale phylogeny and comparative genomics of the fungal order Sordariales.</title>
        <authorList>
            <person name="Hensen N."/>
            <person name="Bonometti L."/>
            <person name="Westerberg I."/>
            <person name="Brannstrom I.O."/>
            <person name="Guillou S."/>
            <person name="Cros-Aarteil S."/>
            <person name="Calhoun S."/>
            <person name="Haridas S."/>
            <person name="Kuo A."/>
            <person name="Mondo S."/>
            <person name="Pangilinan J."/>
            <person name="Riley R."/>
            <person name="LaButti K."/>
            <person name="Andreopoulos B."/>
            <person name="Lipzen A."/>
            <person name="Chen C."/>
            <person name="Yan M."/>
            <person name="Daum C."/>
            <person name="Ng V."/>
            <person name="Clum A."/>
            <person name="Steindorff A."/>
            <person name="Ohm R.A."/>
            <person name="Martin F."/>
            <person name="Silar P."/>
            <person name="Natvig D.O."/>
            <person name="Lalanne C."/>
            <person name="Gautier V."/>
            <person name="Ament-Velasquez S.L."/>
            <person name="Kruys A."/>
            <person name="Hutchinson M.I."/>
            <person name="Powell A.J."/>
            <person name="Barry K."/>
            <person name="Miller A.N."/>
            <person name="Grigoriev I.V."/>
            <person name="Debuchy R."/>
            <person name="Gladieux P."/>
            <person name="Hiltunen Thoren M."/>
            <person name="Johannesson H."/>
        </authorList>
    </citation>
    <scope>NUCLEOTIDE SEQUENCE</scope>
    <source>
        <strain evidence="4">CBS 232.78</strain>
    </source>
</reference>
<feature type="chain" id="PRO_5041992094" description="Mid2 domain-containing protein" evidence="3">
    <location>
        <begin position="28"/>
        <end position="353"/>
    </location>
</feature>
<keyword evidence="3" id="KW-0732">Signal</keyword>
<evidence type="ECO:0000256" key="1">
    <source>
        <dbReference type="SAM" id="MobiDB-lite"/>
    </source>
</evidence>
<feature type="signal peptide" evidence="3">
    <location>
        <begin position="1"/>
        <end position="27"/>
    </location>
</feature>
<dbReference type="EMBL" id="JAULSW010000010">
    <property type="protein sequence ID" value="KAK3368333.1"/>
    <property type="molecule type" value="Genomic_DNA"/>
</dbReference>
<comment type="caution">
    <text evidence="4">The sequence shown here is derived from an EMBL/GenBank/DDBJ whole genome shotgun (WGS) entry which is preliminary data.</text>
</comment>
<feature type="compositionally biased region" description="Low complexity" evidence="1">
    <location>
        <begin position="179"/>
        <end position="219"/>
    </location>
</feature>
<evidence type="ECO:0000256" key="3">
    <source>
        <dbReference type="SAM" id="SignalP"/>
    </source>
</evidence>
<keyword evidence="2" id="KW-0472">Membrane</keyword>
<organism evidence="4 5">
    <name type="scientific">Podospora didyma</name>
    <dbReference type="NCBI Taxonomy" id="330526"/>
    <lineage>
        <taxon>Eukaryota</taxon>
        <taxon>Fungi</taxon>
        <taxon>Dikarya</taxon>
        <taxon>Ascomycota</taxon>
        <taxon>Pezizomycotina</taxon>
        <taxon>Sordariomycetes</taxon>
        <taxon>Sordariomycetidae</taxon>
        <taxon>Sordariales</taxon>
        <taxon>Podosporaceae</taxon>
        <taxon>Podospora</taxon>
    </lineage>
</organism>
<dbReference type="AlphaFoldDB" id="A0AAE0K1H6"/>
<proteinExistence type="predicted"/>